<dbReference type="Proteomes" id="UP001396334">
    <property type="component" value="Unassembled WGS sequence"/>
</dbReference>
<dbReference type="SMART" id="SM01045">
    <property type="entry name" value="BURP"/>
    <property type="match status" value="1"/>
</dbReference>
<organism evidence="3 4">
    <name type="scientific">Hibiscus sabdariffa</name>
    <name type="common">roselle</name>
    <dbReference type="NCBI Taxonomy" id="183260"/>
    <lineage>
        <taxon>Eukaryota</taxon>
        <taxon>Viridiplantae</taxon>
        <taxon>Streptophyta</taxon>
        <taxon>Embryophyta</taxon>
        <taxon>Tracheophyta</taxon>
        <taxon>Spermatophyta</taxon>
        <taxon>Magnoliopsida</taxon>
        <taxon>eudicotyledons</taxon>
        <taxon>Gunneridae</taxon>
        <taxon>Pentapetalae</taxon>
        <taxon>rosids</taxon>
        <taxon>malvids</taxon>
        <taxon>Malvales</taxon>
        <taxon>Malvaceae</taxon>
        <taxon>Malvoideae</taxon>
        <taxon>Hibiscus</taxon>
    </lineage>
</organism>
<dbReference type="PANTHER" id="PTHR31236:SF59">
    <property type="entry name" value="BURP DOMAIN PROTEIN"/>
    <property type="match status" value="1"/>
</dbReference>
<name>A0ABR2SYU3_9ROSI</name>
<evidence type="ECO:0000313" key="3">
    <source>
        <dbReference type="EMBL" id="KAK9030144.1"/>
    </source>
</evidence>
<dbReference type="PANTHER" id="PTHR31236">
    <property type="entry name" value="BURP DOMAIN PROTEIN USPL1-LIKE"/>
    <property type="match status" value="1"/>
</dbReference>
<evidence type="ECO:0000259" key="2">
    <source>
        <dbReference type="PROSITE" id="PS51277"/>
    </source>
</evidence>
<evidence type="ECO:0000313" key="4">
    <source>
        <dbReference type="Proteomes" id="UP001396334"/>
    </source>
</evidence>
<protein>
    <recommendedName>
        <fullName evidence="2">BURP domain-containing protein</fullName>
    </recommendedName>
</protein>
<sequence length="452" mass="51720">MVIRFTYVVPSCLLLLMCGLGNATWASEDKYVRPYLVESAAEEMKDLEDKFSRPYFTKITDDEMKDLEDKFASPYFSKTNEMKDLEGKFARPYFSKTNEMKDLEDKFASPYFSKTSEMKGLEDKFASPYFSKTNEMKDLEEKYSRPYYSKIMSDVMKILKDRFARPYFTKTTGDEMKDLEGKFAHPYFSKTMGDKMKDLNDKFTRPYFSKVTNVEMMDLESKYARPYFTKSSSYKMKSRKHHDHNHDESAQIGLFTFDELRGFSVGKKLPIVFPIKDHSLYPPFLPKEVADTIPFSSSQVSNILQFFSVFPDSPKGKAIQDTLTKCELEAAEGETKICATSLESLHVSELPQEIDSQKKVACHPMPYLYAVYFCHIFEATETKDFKLQLVGDITGDKVDALVVCHMDTSGWSSDHVVFRMLGIKHGGALCHVFSQGNLVLIDEASAIAVSAV</sequence>
<evidence type="ECO:0000256" key="1">
    <source>
        <dbReference type="SAM" id="SignalP"/>
    </source>
</evidence>
<dbReference type="InterPro" id="IPR004873">
    <property type="entry name" value="BURP_dom"/>
</dbReference>
<keyword evidence="1" id="KW-0732">Signal</keyword>
<keyword evidence="4" id="KW-1185">Reference proteome</keyword>
<gene>
    <name evidence="3" type="ORF">V6N11_031575</name>
</gene>
<dbReference type="PROSITE" id="PS51277">
    <property type="entry name" value="BURP"/>
    <property type="match status" value="1"/>
</dbReference>
<proteinExistence type="predicted"/>
<reference evidence="3 4" key="1">
    <citation type="journal article" date="2024" name="G3 (Bethesda)">
        <title>Genome assembly of Hibiscus sabdariffa L. provides insights into metabolisms of medicinal natural products.</title>
        <authorList>
            <person name="Kim T."/>
        </authorList>
    </citation>
    <scope>NUCLEOTIDE SEQUENCE [LARGE SCALE GENOMIC DNA]</scope>
    <source>
        <strain evidence="3">TK-2024</strain>
        <tissue evidence="3">Old leaves</tissue>
    </source>
</reference>
<comment type="caution">
    <text evidence="3">The sequence shown here is derived from an EMBL/GenBank/DDBJ whole genome shotgun (WGS) entry which is preliminary data.</text>
</comment>
<feature type="domain" description="BURP" evidence="2">
    <location>
        <begin position="257"/>
        <end position="443"/>
    </location>
</feature>
<feature type="signal peptide" evidence="1">
    <location>
        <begin position="1"/>
        <end position="26"/>
    </location>
</feature>
<accession>A0ABR2SYU3</accession>
<feature type="chain" id="PRO_5047443896" description="BURP domain-containing protein" evidence="1">
    <location>
        <begin position="27"/>
        <end position="452"/>
    </location>
</feature>
<dbReference type="Pfam" id="PF03181">
    <property type="entry name" value="BURP"/>
    <property type="match status" value="2"/>
</dbReference>
<dbReference type="EMBL" id="JBBPBN010000010">
    <property type="protein sequence ID" value="KAK9030144.1"/>
    <property type="molecule type" value="Genomic_DNA"/>
</dbReference>
<dbReference type="InterPro" id="IPR044816">
    <property type="entry name" value="BURP"/>
</dbReference>